<dbReference type="SUPFAM" id="SSF82671">
    <property type="entry name" value="SEA domain"/>
    <property type="match status" value="1"/>
</dbReference>
<reference evidence="2" key="1">
    <citation type="journal article" date="2021" name="Genome Biol. Evol.">
        <title>A High-Quality Reference Genome for a Parasitic Bivalve with Doubly Uniparental Inheritance (Bivalvia: Unionida).</title>
        <authorList>
            <person name="Smith C.H."/>
        </authorList>
    </citation>
    <scope>NUCLEOTIDE SEQUENCE</scope>
    <source>
        <strain evidence="2">CHS0354</strain>
    </source>
</reference>
<dbReference type="AlphaFoldDB" id="A0AAE0VW56"/>
<sequence>MFAAFSMVCANESDSTKVEFPFSVKVTVNFSSELEDKSSEKYKNYSEEFRRKLLDTFGSTPGLRTIEIVGFRNGSVIADYIIGLYAAEKNTLIQSLTFINTTVNANLHKLTISIDSQSVSINMIEMSSQLVKVQTKRKYFIRDDKQKL</sequence>
<dbReference type="InterPro" id="IPR036364">
    <property type="entry name" value="SEA_dom_sf"/>
</dbReference>
<evidence type="ECO:0000313" key="2">
    <source>
        <dbReference type="EMBL" id="KAK3592214.1"/>
    </source>
</evidence>
<accession>A0AAE0VW56</accession>
<dbReference type="Gene3D" id="3.30.70.960">
    <property type="entry name" value="SEA domain"/>
    <property type="match status" value="1"/>
</dbReference>
<dbReference type="SMART" id="SM00200">
    <property type="entry name" value="SEA"/>
    <property type="match status" value="1"/>
</dbReference>
<proteinExistence type="predicted"/>
<dbReference type="EMBL" id="JAEAOA010000656">
    <property type="protein sequence ID" value="KAK3592214.1"/>
    <property type="molecule type" value="Genomic_DNA"/>
</dbReference>
<reference evidence="2" key="2">
    <citation type="journal article" date="2021" name="Genome Biol. Evol.">
        <title>Developing a high-quality reference genome for a parasitic bivalve with doubly uniparental inheritance (Bivalvia: Unionida).</title>
        <authorList>
            <person name="Smith C.H."/>
        </authorList>
    </citation>
    <scope>NUCLEOTIDE SEQUENCE</scope>
    <source>
        <strain evidence="2">CHS0354</strain>
        <tissue evidence="2">Mantle</tissue>
    </source>
</reference>
<comment type="caution">
    <text evidence="2">The sequence shown here is derived from an EMBL/GenBank/DDBJ whole genome shotgun (WGS) entry which is preliminary data.</text>
</comment>
<evidence type="ECO:0000259" key="1">
    <source>
        <dbReference type="PROSITE" id="PS50024"/>
    </source>
</evidence>
<protein>
    <recommendedName>
        <fullName evidence="1">SEA domain-containing protein</fullName>
    </recommendedName>
</protein>
<gene>
    <name evidence="2" type="ORF">CHS0354_010458</name>
</gene>
<dbReference type="PROSITE" id="PS50024">
    <property type="entry name" value="SEA"/>
    <property type="match status" value="1"/>
</dbReference>
<name>A0AAE0VW56_9BIVA</name>
<dbReference type="Pfam" id="PF01390">
    <property type="entry name" value="SEA"/>
    <property type="match status" value="1"/>
</dbReference>
<dbReference type="Proteomes" id="UP001195483">
    <property type="component" value="Unassembled WGS sequence"/>
</dbReference>
<keyword evidence="3" id="KW-1185">Reference proteome</keyword>
<organism evidence="2 3">
    <name type="scientific">Potamilus streckersoni</name>
    <dbReference type="NCBI Taxonomy" id="2493646"/>
    <lineage>
        <taxon>Eukaryota</taxon>
        <taxon>Metazoa</taxon>
        <taxon>Spiralia</taxon>
        <taxon>Lophotrochozoa</taxon>
        <taxon>Mollusca</taxon>
        <taxon>Bivalvia</taxon>
        <taxon>Autobranchia</taxon>
        <taxon>Heteroconchia</taxon>
        <taxon>Palaeoheterodonta</taxon>
        <taxon>Unionida</taxon>
        <taxon>Unionoidea</taxon>
        <taxon>Unionidae</taxon>
        <taxon>Ambleminae</taxon>
        <taxon>Lampsilini</taxon>
        <taxon>Potamilus</taxon>
    </lineage>
</organism>
<dbReference type="InterPro" id="IPR000082">
    <property type="entry name" value="SEA_dom"/>
</dbReference>
<feature type="domain" description="SEA" evidence="1">
    <location>
        <begin position="14"/>
        <end position="126"/>
    </location>
</feature>
<reference evidence="2" key="3">
    <citation type="submission" date="2023-05" db="EMBL/GenBank/DDBJ databases">
        <authorList>
            <person name="Smith C.H."/>
        </authorList>
    </citation>
    <scope>NUCLEOTIDE SEQUENCE</scope>
    <source>
        <strain evidence="2">CHS0354</strain>
        <tissue evidence="2">Mantle</tissue>
    </source>
</reference>
<evidence type="ECO:0000313" key="3">
    <source>
        <dbReference type="Proteomes" id="UP001195483"/>
    </source>
</evidence>